<dbReference type="Proteomes" id="UP001175227">
    <property type="component" value="Unassembled WGS sequence"/>
</dbReference>
<proteinExistence type="predicted"/>
<accession>A0AA39U8Z9</accession>
<protein>
    <submittedName>
        <fullName evidence="2">Uncharacterized protein</fullName>
    </submittedName>
</protein>
<comment type="caution">
    <text evidence="2">The sequence shown here is derived from an EMBL/GenBank/DDBJ whole genome shotgun (WGS) entry which is preliminary data.</text>
</comment>
<feature type="region of interest" description="Disordered" evidence="1">
    <location>
        <begin position="1"/>
        <end position="21"/>
    </location>
</feature>
<name>A0AA39U8Z9_9AGAR</name>
<evidence type="ECO:0000313" key="2">
    <source>
        <dbReference type="EMBL" id="KAK0473729.1"/>
    </source>
</evidence>
<dbReference type="EMBL" id="JAUEPR010000031">
    <property type="protein sequence ID" value="KAK0473729.1"/>
    <property type="molecule type" value="Genomic_DNA"/>
</dbReference>
<feature type="compositionally biased region" description="Polar residues" evidence="1">
    <location>
        <begin position="11"/>
        <end position="21"/>
    </location>
</feature>
<reference evidence="2" key="1">
    <citation type="submission" date="2023-06" db="EMBL/GenBank/DDBJ databases">
        <authorList>
            <consortium name="Lawrence Berkeley National Laboratory"/>
            <person name="Ahrendt S."/>
            <person name="Sahu N."/>
            <person name="Indic B."/>
            <person name="Wong-Bajracharya J."/>
            <person name="Merenyi Z."/>
            <person name="Ke H.-M."/>
            <person name="Monk M."/>
            <person name="Kocsube S."/>
            <person name="Drula E."/>
            <person name="Lipzen A."/>
            <person name="Balint B."/>
            <person name="Henrissat B."/>
            <person name="Andreopoulos B."/>
            <person name="Martin F.M."/>
            <person name="Harder C.B."/>
            <person name="Rigling D."/>
            <person name="Ford K.L."/>
            <person name="Foster G.D."/>
            <person name="Pangilinan J."/>
            <person name="Papanicolaou A."/>
            <person name="Barry K."/>
            <person name="LaButti K."/>
            <person name="Viragh M."/>
            <person name="Koriabine M."/>
            <person name="Yan M."/>
            <person name="Riley R."/>
            <person name="Champramary S."/>
            <person name="Plett K.L."/>
            <person name="Tsai I.J."/>
            <person name="Slot J."/>
            <person name="Sipos G."/>
            <person name="Plett J."/>
            <person name="Nagy L.G."/>
            <person name="Grigoriev I.V."/>
        </authorList>
    </citation>
    <scope>NUCLEOTIDE SEQUENCE</scope>
    <source>
        <strain evidence="2">ICMP 16352</strain>
    </source>
</reference>
<dbReference type="AlphaFoldDB" id="A0AA39U8Z9"/>
<gene>
    <name evidence="2" type="ORF">IW261DRAFT_674727</name>
</gene>
<sequence length="99" mass="10565">MDPEDKAEELPTSSQAGISDPNISRFVTISQRQRPDLTGIIDRELSICSGGTVSINVCGTMTLAETVRCALRTPRYIDIMKGGPSVVLHVEAFGSAVSV</sequence>
<evidence type="ECO:0000256" key="1">
    <source>
        <dbReference type="SAM" id="MobiDB-lite"/>
    </source>
</evidence>
<keyword evidence="3" id="KW-1185">Reference proteome</keyword>
<evidence type="ECO:0000313" key="3">
    <source>
        <dbReference type="Proteomes" id="UP001175227"/>
    </source>
</evidence>
<organism evidence="2 3">
    <name type="scientific">Armillaria novae-zelandiae</name>
    <dbReference type="NCBI Taxonomy" id="153914"/>
    <lineage>
        <taxon>Eukaryota</taxon>
        <taxon>Fungi</taxon>
        <taxon>Dikarya</taxon>
        <taxon>Basidiomycota</taxon>
        <taxon>Agaricomycotina</taxon>
        <taxon>Agaricomycetes</taxon>
        <taxon>Agaricomycetidae</taxon>
        <taxon>Agaricales</taxon>
        <taxon>Marasmiineae</taxon>
        <taxon>Physalacriaceae</taxon>
        <taxon>Armillaria</taxon>
    </lineage>
</organism>